<gene>
    <name evidence="9 13" type="primary">lspA</name>
    <name evidence="13" type="ORF">CWN80_03035</name>
</gene>
<proteinExistence type="inferred from homology"/>
<dbReference type="PANTHER" id="PTHR33695:SF1">
    <property type="entry name" value="LIPOPROTEIN SIGNAL PEPTIDASE"/>
    <property type="match status" value="1"/>
</dbReference>
<evidence type="ECO:0000256" key="7">
    <source>
        <dbReference type="ARBA" id="ARBA00022989"/>
    </source>
</evidence>
<comment type="pathway">
    <text evidence="9">Protein modification; lipoprotein biosynthesis (signal peptide cleavage).</text>
</comment>
<dbReference type="EC" id="3.4.23.36" evidence="9"/>
<dbReference type="RefSeq" id="WP_128276859.1">
    <property type="nucleotide sequence ID" value="NZ_ALWX01000014.1"/>
</dbReference>
<feature type="transmembrane region" description="Helical" evidence="9">
    <location>
        <begin position="148"/>
        <end position="173"/>
    </location>
</feature>
<evidence type="ECO:0000256" key="4">
    <source>
        <dbReference type="ARBA" id="ARBA00022692"/>
    </source>
</evidence>
<dbReference type="GO" id="GO:0004190">
    <property type="term" value="F:aspartic-type endopeptidase activity"/>
    <property type="evidence" value="ECO:0007669"/>
    <property type="project" value="UniProtKB-UniRule"/>
</dbReference>
<organism evidence="13 14">
    <name type="scientific">Janibacter hoylei PVAS-1</name>
    <dbReference type="NCBI Taxonomy" id="1210046"/>
    <lineage>
        <taxon>Bacteria</taxon>
        <taxon>Bacillati</taxon>
        <taxon>Actinomycetota</taxon>
        <taxon>Actinomycetes</taxon>
        <taxon>Micrococcales</taxon>
        <taxon>Intrasporangiaceae</taxon>
        <taxon>Janibacter</taxon>
    </lineage>
</organism>
<protein>
    <recommendedName>
        <fullName evidence="9">Lipoprotein signal peptidase</fullName>
        <ecNumber evidence="9">3.4.23.36</ecNumber>
    </recommendedName>
    <alternativeName>
        <fullName evidence="9">Prolipoprotein signal peptidase</fullName>
    </alternativeName>
    <alternativeName>
        <fullName evidence="9">Signal peptidase II</fullName>
        <shortName evidence="9">SPase II</shortName>
    </alternativeName>
</protein>
<evidence type="ECO:0000256" key="3">
    <source>
        <dbReference type="ARBA" id="ARBA00022670"/>
    </source>
</evidence>
<keyword evidence="3 9" id="KW-0645">Protease</keyword>
<keyword evidence="5 9" id="KW-0064">Aspartyl protease</keyword>
<comment type="caution">
    <text evidence="9">Lacks conserved residue(s) required for the propagation of feature annotation.</text>
</comment>
<dbReference type="PRINTS" id="PR00781">
    <property type="entry name" value="LIPOSIGPTASE"/>
</dbReference>
<keyword evidence="6 9" id="KW-0378">Hydrolase</keyword>
<evidence type="ECO:0000256" key="10">
    <source>
        <dbReference type="RuleBase" id="RU000594"/>
    </source>
</evidence>
<dbReference type="EMBL" id="PIPF01000002">
    <property type="protein sequence ID" value="RWU85137.1"/>
    <property type="molecule type" value="Genomic_DNA"/>
</dbReference>
<name>A0A444B9S0_9MICO</name>
<sequence length="204" mass="21508">MQESTGAALSAPHTPDDDTPAPASRSGVLRWYVLAALAALILDQASKVWALGALTDGRSLPLIGDVLSLRLIRNSGAAFSIGDETTWLMTLVAVAVTAAILWATPRIGSSRWALSLGLVLGGSLGNLYDRFFREPGPLRGHVIDFIDYGGLFVGNVADIAIVAGAVLLIWLVFANIGIDGTRPQHAAGAHEDAVDDRNDQEETP</sequence>
<evidence type="ECO:0000256" key="9">
    <source>
        <dbReference type="HAMAP-Rule" id="MF_00161"/>
    </source>
</evidence>
<dbReference type="UniPathway" id="UPA00665"/>
<dbReference type="Proteomes" id="UP000288711">
    <property type="component" value="Unassembled WGS sequence"/>
</dbReference>
<reference evidence="13 14" key="1">
    <citation type="journal article" date="2009" name="Int. J. Syst. Evol. Microbiol.">
        <title>Janibacter hoylei sp. nov., Bacillus isronensis sp. nov. and Bacillus aryabhattai sp. nov., isolated from cryotubes used for collecting air from the upper atmosphere.</title>
        <authorList>
            <person name="Shivaji S."/>
            <person name="Chaturvedi P."/>
            <person name="Begum Z."/>
            <person name="Pindi P.K."/>
            <person name="Manorama R."/>
            <person name="Padmanaban D.A."/>
            <person name="Shouche Y.S."/>
            <person name="Pawar S."/>
            <person name="Vaishampayan P."/>
            <person name="Dutt C.B."/>
            <person name="Datta G.N."/>
            <person name="Manchanda R.K."/>
            <person name="Rao U.R."/>
            <person name="Bhargava P.M."/>
            <person name="Narlikar J.V."/>
        </authorList>
    </citation>
    <scope>NUCLEOTIDE SEQUENCE [LARGE SCALE GENOMIC DNA]</scope>
    <source>
        <strain evidence="13 14">PVAS-1</strain>
    </source>
</reference>
<feature type="active site" evidence="9">
    <location>
        <position position="158"/>
    </location>
</feature>
<dbReference type="GO" id="GO:0005886">
    <property type="term" value="C:plasma membrane"/>
    <property type="evidence" value="ECO:0007669"/>
    <property type="project" value="UniProtKB-SubCell"/>
</dbReference>
<evidence type="ECO:0000313" key="14">
    <source>
        <dbReference type="Proteomes" id="UP000288711"/>
    </source>
</evidence>
<evidence type="ECO:0000256" key="5">
    <source>
        <dbReference type="ARBA" id="ARBA00022750"/>
    </source>
</evidence>
<comment type="function">
    <text evidence="9 10">This protein specifically catalyzes the removal of signal peptides from prolipoproteins.</text>
</comment>
<dbReference type="GO" id="GO:0006508">
    <property type="term" value="P:proteolysis"/>
    <property type="evidence" value="ECO:0007669"/>
    <property type="project" value="UniProtKB-KW"/>
</dbReference>
<evidence type="ECO:0000256" key="6">
    <source>
        <dbReference type="ARBA" id="ARBA00022801"/>
    </source>
</evidence>
<evidence type="ECO:0000256" key="12">
    <source>
        <dbReference type="SAM" id="MobiDB-lite"/>
    </source>
</evidence>
<keyword evidence="14" id="KW-1185">Reference proteome</keyword>
<feature type="transmembrane region" description="Helical" evidence="9">
    <location>
        <begin position="86"/>
        <end position="104"/>
    </location>
</feature>
<evidence type="ECO:0000313" key="13">
    <source>
        <dbReference type="EMBL" id="RWU85137.1"/>
    </source>
</evidence>
<feature type="transmembrane region" description="Helical" evidence="9">
    <location>
        <begin position="111"/>
        <end position="128"/>
    </location>
</feature>
<evidence type="ECO:0000256" key="8">
    <source>
        <dbReference type="ARBA" id="ARBA00023136"/>
    </source>
</evidence>
<keyword evidence="2 9" id="KW-1003">Cell membrane</keyword>
<comment type="caution">
    <text evidence="13">The sequence shown here is derived from an EMBL/GenBank/DDBJ whole genome shotgun (WGS) entry which is preliminary data.</text>
</comment>
<dbReference type="HAMAP" id="MF_00161">
    <property type="entry name" value="LspA"/>
    <property type="match status" value="1"/>
</dbReference>
<comment type="subcellular location">
    <subcellularLocation>
        <location evidence="9">Cell membrane</location>
        <topology evidence="9">Multi-pass membrane protein</topology>
    </subcellularLocation>
</comment>
<dbReference type="NCBIfam" id="TIGR00077">
    <property type="entry name" value="lspA"/>
    <property type="match status" value="1"/>
</dbReference>
<dbReference type="OrthoDB" id="4308908at2"/>
<feature type="active site" evidence="9">
    <location>
        <position position="144"/>
    </location>
</feature>
<keyword evidence="7 9" id="KW-1133">Transmembrane helix</keyword>
<evidence type="ECO:0000256" key="11">
    <source>
        <dbReference type="RuleBase" id="RU004181"/>
    </source>
</evidence>
<dbReference type="Pfam" id="PF01252">
    <property type="entry name" value="Peptidase_A8"/>
    <property type="match status" value="1"/>
</dbReference>
<dbReference type="AlphaFoldDB" id="A0A444B9S0"/>
<feature type="region of interest" description="Disordered" evidence="12">
    <location>
        <begin position="1"/>
        <end position="22"/>
    </location>
</feature>
<evidence type="ECO:0000256" key="2">
    <source>
        <dbReference type="ARBA" id="ARBA00022475"/>
    </source>
</evidence>
<comment type="similarity">
    <text evidence="1 9 11">Belongs to the peptidase A8 family.</text>
</comment>
<evidence type="ECO:0000256" key="1">
    <source>
        <dbReference type="ARBA" id="ARBA00006139"/>
    </source>
</evidence>
<accession>A0A444B9S0</accession>
<dbReference type="PROSITE" id="PS00855">
    <property type="entry name" value="SPASE_II"/>
    <property type="match status" value="1"/>
</dbReference>
<keyword evidence="4 9" id="KW-0812">Transmembrane</keyword>
<dbReference type="PANTHER" id="PTHR33695">
    <property type="entry name" value="LIPOPROTEIN SIGNAL PEPTIDASE"/>
    <property type="match status" value="1"/>
</dbReference>
<dbReference type="InterPro" id="IPR001872">
    <property type="entry name" value="Peptidase_A8"/>
</dbReference>
<comment type="catalytic activity">
    <reaction evidence="9 10">
        <text>Release of signal peptides from bacterial membrane prolipoproteins. Hydrolyzes -Xaa-Yaa-Zaa-|-(S,diacylglyceryl)Cys-, in which Xaa is hydrophobic (preferably Leu), and Yaa (Ala or Ser) and Zaa (Gly or Ala) have small, neutral side chains.</text>
        <dbReference type="EC" id="3.4.23.36"/>
    </reaction>
</comment>
<keyword evidence="8 9" id="KW-0472">Membrane</keyword>